<evidence type="ECO:0000259" key="1">
    <source>
        <dbReference type="Pfam" id="PF08241"/>
    </source>
</evidence>
<sequence>MRSARWLGVKDVLAAPRWPAEWPYSSVDFSRQDETNDSDFYSFPRFCYHIDERAVGALTAYYDKVFGEWQEPAVLDLHERGFNENPSLPFGDAEFDIVTNAVSVDYLTRPLEVCREVERVLKPGGAALFALFEPLLPEQGDPDLAPTNDLEHVFIAGSFFH</sequence>
<dbReference type="Pfam" id="PF08241">
    <property type="entry name" value="Methyltransf_11"/>
    <property type="match status" value="1"/>
</dbReference>
<proteinExistence type="predicted"/>
<evidence type="ECO:0000313" key="2">
    <source>
        <dbReference type="EMBL" id="KAJ8602146.1"/>
    </source>
</evidence>
<dbReference type="InterPro" id="IPR029063">
    <property type="entry name" value="SAM-dependent_MTases_sf"/>
</dbReference>
<evidence type="ECO:0000313" key="3">
    <source>
        <dbReference type="Proteomes" id="UP001230188"/>
    </source>
</evidence>
<accession>A0AAD7XKY7</accession>
<dbReference type="PANTHER" id="PTHR43036:SF2">
    <property type="entry name" value="OS04G0481300 PROTEIN"/>
    <property type="match status" value="1"/>
</dbReference>
<comment type="caution">
    <text evidence="2">The sequence shown here is derived from an EMBL/GenBank/DDBJ whole genome shotgun (WGS) entry which is preliminary data.</text>
</comment>
<protein>
    <recommendedName>
        <fullName evidence="1">Methyltransferase type 11 domain-containing protein</fullName>
    </recommendedName>
</protein>
<dbReference type="InterPro" id="IPR013216">
    <property type="entry name" value="Methyltransf_11"/>
</dbReference>
<name>A0AAD7XKY7_9STRA</name>
<gene>
    <name evidence="2" type="ORF">CTAYLR_003491</name>
</gene>
<dbReference type="EMBL" id="JAQMWT010000389">
    <property type="protein sequence ID" value="KAJ8602146.1"/>
    <property type="molecule type" value="Genomic_DNA"/>
</dbReference>
<dbReference type="GO" id="GO:0008757">
    <property type="term" value="F:S-adenosylmethionine-dependent methyltransferase activity"/>
    <property type="evidence" value="ECO:0007669"/>
    <property type="project" value="InterPro"/>
</dbReference>
<keyword evidence="3" id="KW-1185">Reference proteome</keyword>
<dbReference type="Gene3D" id="3.40.50.150">
    <property type="entry name" value="Vaccinia Virus protein VP39"/>
    <property type="match status" value="1"/>
</dbReference>
<feature type="domain" description="Methyltransferase type 11" evidence="1">
    <location>
        <begin position="87"/>
        <end position="129"/>
    </location>
</feature>
<dbReference type="Proteomes" id="UP001230188">
    <property type="component" value="Unassembled WGS sequence"/>
</dbReference>
<reference evidence="2" key="1">
    <citation type="submission" date="2023-01" db="EMBL/GenBank/DDBJ databases">
        <title>Metagenome sequencing of chrysophaentin producing Chrysophaeum taylorii.</title>
        <authorList>
            <person name="Davison J."/>
            <person name="Bewley C."/>
        </authorList>
    </citation>
    <scope>NUCLEOTIDE SEQUENCE</scope>
    <source>
        <strain evidence="2">NIES-1699</strain>
    </source>
</reference>
<dbReference type="AlphaFoldDB" id="A0AAD7XKY7"/>
<dbReference type="PANTHER" id="PTHR43036">
    <property type="entry name" value="OSJNBB0011N17.9 PROTEIN"/>
    <property type="match status" value="1"/>
</dbReference>
<organism evidence="2 3">
    <name type="scientific">Chrysophaeum taylorii</name>
    <dbReference type="NCBI Taxonomy" id="2483200"/>
    <lineage>
        <taxon>Eukaryota</taxon>
        <taxon>Sar</taxon>
        <taxon>Stramenopiles</taxon>
        <taxon>Ochrophyta</taxon>
        <taxon>Pelagophyceae</taxon>
        <taxon>Pelagomonadales</taxon>
        <taxon>Pelagomonadaceae</taxon>
        <taxon>Chrysophaeum</taxon>
    </lineage>
</organism>
<dbReference type="SUPFAM" id="SSF53335">
    <property type="entry name" value="S-adenosyl-L-methionine-dependent methyltransferases"/>
    <property type="match status" value="1"/>
</dbReference>